<dbReference type="Proteomes" id="UP000198736">
    <property type="component" value="Unassembled WGS sequence"/>
</dbReference>
<dbReference type="AlphaFoldDB" id="A0A0S4L5U7"/>
<keyword evidence="1" id="KW-0732">Signal</keyword>
<sequence length="79" mass="8459">MKNLCLAVVCVTVLTGCSGAVGSGVLGGVLGAGAAGGGYEYNLKRQKDRVEEDFKAGKIDQKEYEIRKDQIARDSFFQK</sequence>
<dbReference type="EMBL" id="CZPZ01000003">
    <property type="protein sequence ID" value="CUS32917.1"/>
    <property type="molecule type" value="Genomic_DNA"/>
</dbReference>
<evidence type="ECO:0000313" key="2">
    <source>
        <dbReference type="EMBL" id="CUS32917.1"/>
    </source>
</evidence>
<protein>
    <submittedName>
        <fullName evidence="2">Putative Lipoprotein</fullName>
    </submittedName>
</protein>
<dbReference type="PROSITE" id="PS51257">
    <property type="entry name" value="PROKAR_LIPOPROTEIN"/>
    <property type="match status" value="1"/>
</dbReference>
<proteinExistence type="predicted"/>
<dbReference type="RefSeq" id="WP_090894757.1">
    <property type="nucleotide sequence ID" value="NZ_CZPZ01000003.1"/>
</dbReference>
<feature type="signal peptide" evidence="1">
    <location>
        <begin position="1"/>
        <end position="20"/>
    </location>
</feature>
<gene>
    <name evidence="2" type="ORF">COMA2_110161</name>
</gene>
<dbReference type="OrthoDB" id="5397889at2"/>
<keyword evidence="3" id="KW-1185">Reference proteome</keyword>
<reference evidence="3" key="1">
    <citation type="submission" date="2015-10" db="EMBL/GenBank/DDBJ databases">
        <authorList>
            <person name="Luecker S."/>
            <person name="Luecker S."/>
        </authorList>
    </citation>
    <scope>NUCLEOTIDE SEQUENCE [LARGE SCALE GENOMIC DNA]</scope>
</reference>
<keyword evidence="2" id="KW-0449">Lipoprotein</keyword>
<evidence type="ECO:0000313" key="3">
    <source>
        <dbReference type="Proteomes" id="UP000198736"/>
    </source>
</evidence>
<dbReference type="STRING" id="1742973.COMA2_110161"/>
<evidence type="ECO:0000256" key="1">
    <source>
        <dbReference type="SAM" id="SignalP"/>
    </source>
</evidence>
<organism evidence="2 3">
    <name type="scientific">Candidatus Nitrospira nitrificans</name>
    <dbReference type="NCBI Taxonomy" id="1742973"/>
    <lineage>
        <taxon>Bacteria</taxon>
        <taxon>Pseudomonadati</taxon>
        <taxon>Nitrospirota</taxon>
        <taxon>Nitrospiria</taxon>
        <taxon>Nitrospirales</taxon>
        <taxon>Nitrospiraceae</taxon>
        <taxon>Nitrospira</taxon>
    </lineage>
</organism>
<accession>A0A0S4L5U7</accession>
<feature type="chain" id="PRO_5006623720" evidence="1">
    <location>
        <begin position="21"/>
        <end position="79"/>
    </location>
</feature>
<name>A0A0S4L5U7_9BACT</name>